<reference evidence="1" key="1">
    <citation type="submission" date="2022-12" db="EMBL/GenBank/DDBJ databases">
        <authorList>
            <person name="Petersen C."/>
        </authorList>
    </citation>
    <scope>NUCLEOTIDE SEQUENCE</scope>
    <source>
        <strain evidence="1">IBT 35675</strain>
    </source>
</reference>
<sequence>MGGRRSRQQPTQPEIIETNPMRDVRTIYWSCRWLDGWVGAYVQTNWKLNDTLGLSNIGNPAEPQMHWALRIGSYLYELLTDENMNIRWRYVDEARFESWTSAIPDRAVGETSATDTELAFMGHISHGMQLYVAYLPESEV</sequence>
<name>A0A9W9QQD7_PENBR</name>
<dbReference type="Proteomes" id="UP001148299">
    <property type="component" value="Unassembled WGS sequence"/>
</dbReference>
<dbReference type="AlphaFoldDB" id="A0A9W9QQD7"/>
<proteinExistence type="predicted"/>
<protein>
    <submittedName>
        <fullName evidence="1">Uncharacterized protein</fullName>
    </submittedName>
</protein>
<reference evidence="1" key="2">
    <citation type="journal article" date="2023" name="IMA Fungus">
        <title>Comparative genomic study of the Penicillium genus elucidates a diverse pangenome and 15 lateral gene transfer events.</title>
        <authorList>
            <person name="Petersen C."/>
            <person name="Sorensen T."/>
            <person name="Nielsen M.R."/>
            <person name="Sondergaard T.E."/>
            <person name="Sorensen J.L."/>
            <person name="Fitzpatrick D.A."/>
            <person name="Frisvad J.C."/>
            <person name="Nielsen K.L."/>
        </authorList>
    </citation>
    <scope>NUCLEOTIDE SEQUENCE</scope>
    <source>
        <strain evidence="1">IBT 35675</strain>
    </source>
</reference>
<keyword evidence="2" id="KW-1185">Reference proteome</keyword>
<evidence type="ECO:0000313" key="2">
    <source>
        <dbReference type="Proteomes" id="UP001148299"/>
    </source>
</evidence>
<dbReference type="EMBL" id="JAPZBR010000008">
    <property type="protein sequence ID" value="KAJ5342297.1"/>
    <property type="molecule type" value="Genomic_DNA"/>
</dbReference>
<accession>A0A9W9QQD7</accession>
<gene>
    <name evidence="1" type="ORF">N7541_011421</name>
</gene>
<organism evidence="1 2">
    <name type="scientific">Penicillium brevicompactum</name>
    <dbReference type="NCBI Taxonomy" id="5074"/>
    <lineage>
        <taxon>Eukaryota</taxon>
        <taxon>Fungi</taxon>
        <taxon>Dikarya</taxon>
        <taxon>Ascomycota</taxon>
        <taxon>Pezizomycotina</taxon>
        <taxon>Eurotiomycetes</taxon>
        <taxon>Eurotiomycetidae</taxon>
        <taxon>Eurotiales</taxon>
        <taxon>Aspergillaceae</taxon>
        <taxon>Penicillium</taxon>
    </lineage>
</organism>
<evidence type="ECO:0000313" key="1">
    <source>
        <dbReference type="EMBL" id="KAJ5342297.1"/>
    </source>
</evidence>
<comment type="caution">
    <text evidence="1">The sequence shown here is derived from an EMBL/GenBank/DDBJ whole genome shotgun (WGS) entry which is preliminary data.</text>
</comment>